<dbReference type="AlphaFoldDB" id="I4YQY7"/>
<dbReference type="Gene3D" id="3.40.50.1000">
    <property type="entry name" value="HAD superfamily/HAD-like"/>
    <property type="match status" value="1"/>
</dbReference>
<dbReference type="InterPro" id="IPR036412">
    <property type="entry name" value="HAD-like_sf"/>
</dbReference>
<evidence type="ECO:0000313" key="2">
    <source>
        <dbReference type="Proteomes" id="UP000003947"/>
    </source>
</evidence>
<dbReference type="EMBL" id="JH660645">
    <property type="protein sequence ID" value="EIM26379.1"/>
    <property type="molecule type" value="Genomic_DNA"/>
</dbReference>
<reference evidence="1 2" key="1">
    <citation type="submission" date="2012-02" db="EMBL/GenBank/DDBJ databases">
        <title>Improved High-Quality Draft sequence of Microvirga sp. WSM3557.</title>
        <authorList>
            <consortium name="US DOE Joint Genome Institute"/>
            <person name="Lucas S."/>
            <person name="Han J."/>
            <person name="Lapidus A."/>
            <person name="Cheng J.-F."/>
            <person name="Goodwin L."/>
            <person name="Pitluck S."/>
            <person name="Peters L."/>
            <person name="Zhang X."/>
            <person name="Detter J.C."/>
            <person name="Han C."/>
            <person name="Tapia R."/>
            <person name="Land M."/>
            <person name="Hauser L."/>
            <person name="Kyrpides N."/>
            <person name="Ivanova N."/>
            <person name="Pagani I."/>
            <person name="Brau L."/>
            <person name="Yates R."/>
            <person name="O'Hara G."/>
            <person name="Rui T."/>
            <person name="Howieson J."/>
            <person name="Reeve W."/>
            <person name="Woyke T."/>
        </authorList>
    </citation>
    <scope>NUCLEOTIDE SEQUENCE [LARGE SCALE GENOMIC DNA]</scope>
    <source>
        <strain evidence="1 2">WSM3557</strain>
    </source>
</reference>
<dbReference type="PANTHER" id="PTHR18901:SF38">
    <property type="entry name" value="PSEUDOURIDINE-5'-PHOSPHATASE"/>
    <property type="match status" value="1"/>
</dbReference>
<dbReference type="Pfam" id="PF13419">
    <property type="entry name" value="HAD_2"/>
    <property type="match status" value="1"/>
</dbReference>
<dbReference type="PRINTS" id="PR00413">
    <property type="entry name" value="HADHALOGNASE"/>
</dbReference>
<gene>
    <name evidence="1" type="ORF">MicloDRAFT_00029280</name>
</gene>
<dbReference type="HOGENOM" id="CLU_045011_13_3_5"/>
<keyword evidence="2" id="KW-1185">Reference proteome</keyword>
<dbReference type="PANTHER" id="PTHR18901">
    <property type="entry name" value="2-DEOXYGLUCOSE-6-PHOSPHATE PHOSPHATASE 2"/>
    <property type="match status" value="1"/>
</dbReference>
<dbReference type="STRING" id="864069.MicloDRAFT_00029280"/>
<dbReference type="Proteomes" id="UP000003947">
    <property type="component" value="Unassembled WGS sequence"/>
</dbReference>
<dbReference type="PATRIC" id="fig|864069.3.peg.3167"/>
<protein>
    <submittedName>
        <fullName evidence="1">Haloacid dehalogenase superfamily protein, subfamily IA, variant 3 with third motif having DD or ED</fullName>
    </submittedName>
</protein>
<dbReference type="Gene3D" id="1.10.150.240">
    <property type="entry name" value="Putative phosphatase, domain 2"/>
    <property type="match status" value="1"/>
</dbReference>
<name>I4YQY7_9HYPH</name>
<dbReference type="SFLD" id="SFLDG01135">
    <property type="entry name" value="C1.5.6:_HAD__Beta-PGM__Phospha"/>
    <property type="match status" value="1"/>
</dbReference>
<proteinExistence type="predicted"/>
<dbReference type="NCBIfam" id="TIGR01509">
    <property type="entry name" value="HAD-SF-IA-v3"/>
    <property type="match status" value="1"/>
</dbReference>
<dbReference type="eggNOG" id="COG0637">
    <property type="taxonomic scope" value="Bacteria"/>
</dbReference>
<organism evidence="1 2">
    <name type="scientific">Microvirga lotononidis</name>
    <dbReference type="NCBI Taxonomy" id="864069"/>
    <lineage>
        <taxon>Bacteria</taxon>
        <taxon>Pseudomonadati</taxon>
        <taxon>Pseudomonadota</taxon>
        <taxon>Alphaproteobacteria</taxon>
        <taxon>Hyphomicrobiales</taxon>
        <taxon>Methylobacteriaceae</taxon>
        <taxon>Microvirga</taxon>
    </lineage>
</organism>
<sequence>MNQIVLTQPCAVIFDMDGLLLDTEVLYREVMAEACSELGHEMAVEIHSRLIGVPKDRGAQILLGHFGSDFPLAVFHERTAAAFAARCANAVPVKKGAHELLQELRTRGIPTAVATSTHREAALDHLHKAGLLDLFETVVTRDDVEHGKPHPESFLTAAQRLDVDPRTCWALEDSHNGVRAAHAAGMATIMIPDLLEPTAEISKLCATVLPSLLHMVGELTRVTGR</sequence>
<dbReference type="SUPFAM" id="SSF56784">
    <property type="entry name" value="HAD-like"/>
    <property type="match status" value="1"/>
</dbReference>
<evidence type="ECO:0000313" key="1">
    <source>
        <dbReference type="EMBL" id="EIM26379.1"/>
    </source>
</evidence>
<accession>I4YQY7</accession>
<dbReference type="InterPro" id="IPR006439">
    <property type="entry name" value="HAD-SF_hydro_IA"/>
</dbReference>
<dbReference type="InterPro" id="IPR041492">
    <property type="entry name" value="HAD_2"/>
</dbReference>
<dbReference type="SFLD" id="SFLDS00003">
    <property type="entry name" value="Haloacid_Dehalogenase"/>
    <property type="match status" value="1"/>
</dbReference>
<dbReference type="RefSeq" id="WP_009762430.1">
    <property type="nucleotide sequence ID" value="NZ_CP141049.1"/>
</dbReference>
<dbReference type="InterPro" id="IPR023214">
    <property type="entry name" value="HAD_sf"/>
</dbReference>
<dbReference type="SFLD" id="SFLDG01129">
    <property type="entry name" value="C1.5:_HAD__Beta-PGM__Phosphata"/>
    <property type="match status" value="1"/>
</dbReference>
<dbReference type="InterPro" id="IPR023198">
    <property type="entry name" value="PGP-like_dom2"/>
</dbReference>